<keyword evidence="2" id="KW-0812">Transmembrane</keyword>
<gene>
    <name evidence="3" type="ORF">COX02_02575</name>
</gene>
<feature type="transmembrane region" description="Helical" evidence="2">
    <location>
        <begin position="180"/>
        <end position="201"/>
    </location>
</feature>
<proteinExistence type="predicted"/>
<dbReference type="AlphaFoldDB" id="A0A2H0BK10"/>
<accession>A0A2H0BK10</accession>
<organism evidence="3 4">
    <name type="scientific">Candidatus Vogelbacteria bacterium CG22_combo_CG10-13_8_21_14_all_37_9</name>
    <dbReference type="NCBI Taxonomy" id="1975046"/>
    <lineage>
        <taxon>Bacteria</taxon>
        <taxon>Candidatus Vogeliibacteriota</taxon>
    </lineage>
</organism>
<dbReference type="EMBL" id="PCSX01000038">
    <property type="protein sequence ID" value="PIP58013.1"/>
    <property type="molecule type" value="Genomic_DNA"/>
</dbReference>
<keyword evidence="2" id="KW-1133">Transmembrane helix</keyword>
<reference evidence="3 4" key="1">
    <citation type="submission" date="2017-09" db="EMBL/GenBank/DDBJ databases">
        <title>Depth-based differentiation of microbial function through sediment-hosted aquifers and enrichment of novel symbionts in the deep terrestrial subsurface.</title>
        <authorList>
            <person name="Probst A.J."/>
            <person name="Ladd B."/>
            <person name="Jarett J.K."/>
            <person name="Geller-Mcgrath D.E."/>
            <person name="Sieber C.M."/>
            <person name="Emerson J.B."/>
            <person name="Anantharaman K."/>
            <person name="Thomas B.C."/>
            <person name="Malmstrom R."/>
            <person name="Stieglmeier M."/>
            <person name="Klingl A."/>
            <person name="Woyke T."/>
            <person name="Ryan C.M."/>
            <person name="Banfield J.F."/>
        </authorList>
    </citation>
    <scope>NUCLEOTIDE SEQUENCE [LARGE SCALE GENOMIC DNA]</scope>
    <source>
        <strain evidence="3">CG22_combo_CG10-13_8_21_14_all_37_9</strain>
    </source>
</reference>
<dbReference type="Proteomes" id="UP000229334">
    <property type="component" value="Unassembled WGS sequence"/>
</dbReference>
<name>A0A2H0BK10_9BACT</name>
<evidence type="ECO:0000256" key="1">
    <source>
        <dbReference type="SAM" id="MobiDB-lite"/>
    </source>
</evidence>
<dbReference type="CDD" id="cd22249">
    <property type="entry name" value="UDM1_RNF168_RNF169-like"/>
    <property type="match status" value="1"/>
</dbReference>
<evidence type="ECO:0000313" key="3">
    <source>
        <dbReference type="EMBL" id="PIP58013.1"/>
    </source>
</evidence>
<keyword evidence="2" id="KW-0472">Membrane</keyword>
<comment type="caution">
    <text evidence="3">The sequence shown here is derived from an EMBL/GenBank/DDBJ whole genome shotgun (WGS) entry which is preliminary data.</text>
</comment>
<sequence>MAESQDLNAKRAAARKAMGGEAYEAKLVTQTETLIKKRREAMMAMEKPEQRQKREAQEKYALEREATKKKLAEDLINEKENLAKRKASEALAQQTREEERRNLEKTRQAEFESKQNIIERLRQDNNQKLAPLRTLKTDLARSVKTENLSATKISLMEKDRELKTDPFVARPNQAPRRFNGLIFSALIICVLSLGAIGFIIYKNQNPNSNSSSLIINPLIFADENQALAIENKSALEIINTISQLRKLASAEDSLLNIYPTKILSSDSKNPSIVTVGLAEFLSASKINLTEEINRHFDNKFMIGIYRGTDQNLFWVFSINDWEYSKSTILSQETSFLDSLLGPFLLDTTFSIDLTQAQIIDEVVKNKDARAVKNKLNQTIAIYSFLDQKTLVVTQNEASLSRLINNFNTPRPGQ</sequence>
<evidence type="ECO:0000313" key="4">
    <source>
        <dbReference type="Proteomes" id="UP000229334"/>
    </source>
</evidence>
<feature type="region of interest" description="Disordered" evidence="1">
    <location>
        <begin position="86"/>
        <end position="108"/>
    </location>
</feature>
<feature type="compositionally biased region" description="Basic and acidic residues" evidence="1">
    <location>
        <begin position="95"/>
        <end position="108"/>
    </location>
</feature>
<protein>
    <submittedName>
        <fullName evidence="3">Uncharacterized protein</fullName>
    </submittedName>
</protein>
<evidence type="ECO:0000256" key="2">
    <source>
        <dbReference type="SAM" id="Phobius"/>
    </source>
</evidence>